<proteinExistence type="predicted"/>
<sequence length="322" mass="36564">MIIEHCLALLRGWVAVHGTPETLTELAKEFAASLDLRITEVHTEADIDAVLEEVTPVQKAVIGELKTEFGGDTDAIIVRRLDPKPWDREYWAIINCQEWHAYRRYFTTWHEIVHLLLEGQQLDFAFRHTREKRSEPAEVLVDRVAAALAFYPDMFEPVVREEYTREGRLTFDAIDRVRERIAPDASREATTSACLRHIPSPVWFLQCGMGLRASETRRLNSPQLSFFPEETPEAKLRVLKGWMSPLAKDLAIRFHPNMRVPESSIVNLGFHDVWGEAKQGTEVLDAWETSSGGSIGSGEIYVEARRRGDAEVWAIASLNADG</sequence>
<gene>
    <name evidence="1" type="ORF">F4X14_06350</name>
</gene>
<evidence type="ECO:0000313" key="1">
    <source>
        <dbReference type="EMBL" id="MYC94574.1"/>
    </source>
</evidence>
<dbReference type="Gene3D" id="1.10.10.2910">
    <property type="match status" value="1"/>
</dbReference>
<dbReference type="AlphaFoldDB" id="A0A6B1D4T9"/>
<reference evidence="1" key="1">
    <citation type="submission" date="2019-09" db="EMBL/GenBank/DDBJ databases">
        <title>Characterisation of the sponge microbiome using genome-centric metagenomics.</title>
        <authorList>
            <person name="Engelberts J.P."/>
            <person name="Robbins S.J."/>
            <person name="De Goeij J.M."/>
            <person name="Aranda M."/>
            <person name="Bell S.C."/>
            <person name="Webster N.S."/>
        </authorList>
    </citation>
    <scope>NUCLEOTIDE SEQUENCE</scope>
    <source>
        <strain evidence="1">SB0661_bin_32</strain>
    </source>
</reference>
<protein>
    <recommendedName>
        <fullName evidence="2">ImmA/IrrE family metallo-endopeptidase</fullName>
    </recommendedName>
</protein>
<comment type="caution">
    <text evidence="1">The sequence shown here is derived from an EMBL/GenBank/DDBJ whole genome shotgun (WGS) entry which is preliminary data.</text>
</comment>
<organism evidence="1">
    <name type="scientific">Caldilineaceae bacterium SB0661_bin_32</name>
    <dbReference type="NCBI Taxonomy" id="2605255"/>
    <lineage>
        <taxon>Bacteria</taxon>
        <taxon>Bacillati</taxon>
        <taxon>Chloroflexota</taxon>
        <taxon>Caldilineae</taxon>
        <taxon>Caldilineales</taxon>
        <taxon>Caldilineaceae</taxon>
    </lineage>
</organism>
<accession>A0A6B1D4T9</accession>
<evidence type="ECO:0008006" key="2">
    <source>
        <dbReference type="Google" id="ProtNLM"/>
    </source>
</evidence>
<name>A0A6B1D4T9_9CHLR</name>
<dbReference type="EMBL" id="VXMH01000028">
    <property type="protein sequence ID" value="MYC94574.1"/>
    <property type="molecule type" value="Genomic_DNA"/>
</dbReference>